<comment type="subcellular location">
    <subcellularLocation>
        <location evidence="1">Membrane</location>
    </subcellularLocation>
</comment>
<name>A0ABR4N2E3_9FUNG</name>
<evidence type="ECO:0000313" key="7">
    <source>
        <dbReference type="Proteomes" id="UP001527925"/>
    </source>
</evidence>
<dbReference type="PANTHER" id="PTHR35518:SF2">
    <property type="entry name" value="MAINTENANCE OF TELOMERE CAPPING PROTEIN 6"/>
    <property type="match status" value="1"/>
</dbReference>
<comment type="caution">
    <text evidence="6">The sequence shown here is derived from an EMBL/GenBank/DDBJ whole genome shotgun (WGS) entry which is preliminary data.</text>
</comment>
<reference evidence="6 7" key="1">
    <citation type="submission" date="2023-09" db="EMBL/GenBank/DDBJ databases">
        <title>Pangenome analysis of Batrachochytrium dendrobatidis and related Chytrids.</title>
        <authorList>
            <person name="Yacoub M.N."/>
            <person name="Stajich J.E."/>
            <person name="James T.Y."/>
        </authorList>
    </citation>
    <scope>NUCLEOTIDE SEQUENCE [LARGE SCALE GENOMIC DNA]</scope>
    <source>
        <strain evidence="6 7">JEL0888</strain>
    </source>
</reference>
<dbReference type="Proteomes" id="UP001527925">
    <property type="component" value="Unassembled WGS sequence"/>
</dbReference>
<dbReference type="EMBL" id="JADGIZ020000043">
    <property type="protein sequence ID" value="KAL2913667.1"/>
    <property type="molecule type" value="Genomic_DNA"/>
</dbReference>
<dbReference type="InterPro" id="IPR051008">
    <property type="entry name" value="Telomere_Capping_Maintenance"/>
</dbReference>
<evidence type="ECO:0008006" key="8">
    <source>
        <dbReference type="Google" id="ProtNLM"/>
    </source>
</evidence>
<dbReference type="PANTHER" id="PTHR35518">
    <property type="entry name" value="MAINTENANCE OF TELOMOERE CAPPING"/>
    <property type="match status" value="1"/>
</dbReference>
<evidence type="ECO:0000256" key="2">
    <source>
        <dbReference type="ARBA" id="ARBA00022692"/>
    </source>
</evidence>
<feature type="transmembrane region" description="Helical" evidence="5">
    <location>
        <begin position="496"/>
        <end position="521"/>
    </location>
</feature>
<evidence type="ECO:0000313" key="6">
    <source>
        <dbReference type="EMBL" id="KAL2913667.1"/>
    </source>
</evidence>
<keyword evidence="7" id="KW-1185">Reference proteome</keyword>
<accession>A0ABR4N2E3</accession>
<evidence type="ECO:0000256" key="4">
    <source>
        <dbReference type="ARBA" id="ARBA00023136"/>
    </source>
</evidence>
<protein>
    <recommendedName>
        <fullName evidence="8">C-type lectin domain-containing protein</fullName>
    </recommendedName>
</protein>
<organism evidence="6 7">
    <name type="scientific">Polyrhizophydium stewartii</name>
    <dbReference type="NCBI Taxonomy" id="2732419"/>
    <lineage>
        <taxon>Eukaryota</taxon>
        <taxon>Fungi</taxon>
        <taxon>Fungi incertae sedis</taxon>
        <taxon>Chytridiomycota</taxon>
        <taxon>Chytridiomycota incertae sedis</taxon>
        <taxon>Chytridiomycetes</taxon>
        <taxon>Rhizophydiales</taxon>
        <taxon>Rhizophydiales incertae sedis</taxon>
        <taxon>Polyrhizophydium</taxon>
    </lineage>
</organism>
<evidence type="ECO:0000256" key="5">
    <source>
        <dbReference type="SAM" id="Phobius"/>
    </source>
</evidence>
<gene>
    <name evidence="6" type="ORF">HK105_206827</name>
</gene>
<evidence type="ECO:0000256" key="1">
    <source>
        <dbReference type="ARBA" id="ARBA00004370"/>
    </source>
</evidence>
<proteinExistence type="predicted"/>
<keyword evidence="2 5" id="KW-0812">Transmembrane</keyword>
<keyword evidence="3 5" id="KW-1133">Transmembrane helix</keyword>
<sequence length="555" mass="58432">MEAAVGAGVEDDENMLTDAAVDLPVARAPFVGVLLSSLLFEGVYSPQRVAQLADALDYAGRIVVDLYWDAARAAWQLCPQRIPAASAAAPLARPGAPVALPGGLECSTNPIVGPAHVLAVVSSYLRNQTGTEFDVPISVVLNLHSLNVSPSAPSTAAPMRLADIVAAIGNAYTPTALAADRAAAVAAAAAAASASPSPTAAPAAAMTIHPIASAYYTGPWLANLSFPSTAALAPKRVLVAFGSNNLTPADGYSSPSDTSFIFSAQELASIPAITSDAFKAAAEAAPSVAALCSRPAANIAMVGSGADADDTTISVPAANRSATDTLVSWNFAYIQETPTQPFTFPLMALAARCGFAPLLTQNYTNDILNATVWSWAVAEPANDYSRNCASLVLPAARWITETCEKALPVACADQASQPLRWSISSTAVPFPRADSACAAPLAFALPRTAHEHAALVRAMSAAGVSAVWINYNRVTPVCWVRGWESPCPYKFSNDLLFLRLLGANLKVGIFIVLIFVLFLAYQTRNQWRASRENRRRAEVRRKIKQMEYKSIAKSE</sequence>
<keyword evidence="4 5" id="KW-0472">Membrane</keyword>
<evidence type="ECO:0000256" key="3">
    <source>
        <dbReference type="ARBA" id="ARBA00022989"/>
    </source>
</evidence>